<feature type="domain" description="HTH cro/C1-type" evidence="1">
    <location>
        <begin position="22"/>
        <end position="61"/>
    </location>
</feature>
<proteinExistence type="predicted"/>
<name>E4RRK5_LEAB4</name>
<dbReference type="OrthoDB" id="1034290at2"/>
<evidence type="ECO:0000313" key="3">
    <source>
        <dbReference type="Proteomes" id="UP000007435"/>
    </source>
</evidence>
<reference key="1">
    <citation type="submission" date="2010-11" db="EMBL/GenBank/DDBJ databases">
        <title>The complete genome of Leadbetterella byssophila DSM 17132.</title>
        <authorList>
            <consortium name="US DOE Joint Genome Institute (JGI-PGF)"/>
            <person name="Lucas S."/>
            <person name="Copeland A."/>
            <person name="Lapidus A."/>
            <person name="Glavina del Rio T."/>
            <person name="Dalin E."/>
            <person name="Tice H."/>
            <person name="Bruce D."/>
            <person name="Goodwin L."/>
            <person name="Pitluck S."/>
            <person name="Kyrpides N."/>
            <person name="Mavromatis K."/>
            <person name="Ivanova N."/>
            <person name="Teshima H."/>
            <person name="Brettin T."/>
            <person name="Detter J.C."/>
            <person name="Han C."/>
            <person name="Tapia R."/>
            <person name="Land M."/>
            <person name="Hauser L."/>
            <person name="Markowitz V."/>
            <person name="Cheng J.-F."/>
            <person name="Hugenholtz P."/>
            <person name="Woyke T."/>
            <person name="Wu D."/>
            <person name="Tindall B."/>
            <person name="Pomrenke H.G."/>
            <person name="Brambilla E."/>
            <person name="Klenk H.-P."/>
            <person name="Eisen J.A."/>
        </authorList>
    </citation>
    <scope>NUCLEOTIDE SEQUENCE [LARGE SCALE GENOMIC DNA]</scope>
    <source>
        <strain>DSM 17132</strain>
    </source>
</reference>
<dbReference type="InterPro" id="IPR001387">
    <property type="entry name" value="Cro/C1-type_HTH"/>
</dbReference>
<gene>
    <name evidence="2" type="ordered locus">Lbys_0923</name>
</gene>
<dbReference type="KEGG" id="lby:Lbys_0923"/>
<sequence length="135" mass="15528">MPSLKEKIEALIVGLDVSSTRFADLIGVKRPVISHILNGRNKPSLDIIQKIVERFPSLEYNWIGDDQDLDMDLVEEIRKNDLFYSSREFNGSDECSDDSQIFNSQAESKNKKKVVKVVFFYDDDTFKVFQPEAFA</sequence>
<dbReference type="GO" id="GO:0003677">
    <property type="term" value="F:DNA binding"/>
    <property type="evidence" value="ECO:0007669"/>
    <property type="project" value="InterPro"/>
</dbReference>
<evidence type="ECO:0000259" key="1">
    <source>
        <dbReference type="PROSITE" id="PS50943"/>
    </source>
</evidence>
<evidence type="ECO:0000313" key="2">
    <source>
        <dbReference type="EMBL" id="ADQ16661.1"/>
    </source>
</evidence>
<dbReference type="STRING" id="649349.Lbys_0923"/>
<dbReference type="SUPFAM" id="SSF47413">
    <property type="entry name" value="lambda repressor-like DNA-binding domains"/>
    <property type="match status" value="1"/>
</dbReference>
<organism evidence="2 3">
    <name type="scientific">Leadbetterella byssophila (strain DSM 17132 / JCM 16389 / KACC 11308 / NBRC 106382 / 4M15)</name>
    <dbReference type="NCBI Taxonomy" id="649349"/>
    <lineage>
        <taxon>Bacteria</taxon>
        <taxon>Pseudomonadati</taxon>
        <taxon>Bacteroidota</taxon>
        <taxon>Cytophagia</taxon>
        <taxon>Cytophagales</taxon>
        <taxon>Leadbetterellaceae</taxon>
        <taxon>Leadbetterella</taxon>
    </lineage>
</organism>
<dbReference type="Gene3D" id="1.10.260.40">
    <property type="entry name" value="lambda repressor-like DNA-binding domains"/>
    <property type="match status" value="1"/>
</dbReference>
<dbReference type="eggNOG" id="COG3093">
    <property type="taxonomic scope" value="Bacteria"/>
</dbReference>
<dbReference type="Pfam" id="PF01381">
    <property type="entry name" value="HTH_3"/>
    <property type="match status" value="1"/>
</dbReference>
<keyword evidence="3" id="KW-1185">Reference proteome</keyword>
<accession>E4RRK5</accession>
<dbReference type="HOGENOM" id="CLU_105312_0_0_10"/>
<dbReference type="PROSITE" id="PS50943">
    <property type="entry name" value="HTH_CROC1"/>
    <property type="match status" value="1"/>
</dbReference>
<dbReference type="Proteomes" id="UP000007435">
    <property type="component" value="Chromosome"/>
</dbReference>
<dbReference type="AlphaFoldDB" id="E4RRK5"/>
<dbReference type="InterPro" id="IPR010982">
    <property type="entry name" value="Lambda_DNA-bd_dom_sf"/>
</dbReference>
<protein>
    <submittedName>
        <fullName evidence="2">Helix-turn-helix domain protein</fullName>
    </submittedName>
</protein>
<dbReference type="EMBL" id="CP002305">
    <property type="protein sequence ID" value="ADQ16661.1"/>
    <property type="molecule type" value="Genomic_DNA"/>
</dbReference>
<dbReference type="CDD" id="cd00093">
    <property type="entry name" value="HTH_XRE"/>
    <property type="match status" value="1"/>
</dbReference>
<reference evidence="2 3" key="2">
    <citation type="journal article" date="2011" name="Stand. Genomic Sci.">
        <title>Complete genome sequence of Leadbetterella byssophila type strain (4M15).</title>
        <authorList>
            <person name="Abt B."/>
            <person name="Teshima H."/>
            <person name="Lucas S."/>
            <person name="Lapidus A."/>
            <person name="Del Rio T.G."/>
            <person name="Nolan M."/>
            <person name="Tice H."/>
            <person name="Cheng J.F."/>
            <person name="Pitluck S."/>
            <person name="Liolios K."/>
            <person name="Pagani I."/>
            <person name="Ivanova N."/>
            <person name="Mavromatis K."/>
            <person name="Pati A."/>
            <person name="Tapia R."/>
            <person name="Han C."/>
            <person name="Goodwin L."/>
            <person name="Chen A."/>
            <person name="Palaniappan K."/>
            <person name="Land M."/>
            <person name="Hauser L."/>
            <person name="Chang Y.J."/>
            <person name="Jeffries C.D."/>
            <person name="Rohde M."/>
            <person name="Goker M."/>
            <person name="Tindall B.J."/>
            <person name="Detter J.C."/>
            <person name="Woyke T."/>
            <person name="Bristow J."/>
            <person name="Eisen J.A."/>
            <person name="Markowitz V."/>
            <person name="Hugenholtz P."/>
            <person name="Klenk H.P."/>
            <person name="Kyrpides N.C."/>
        </authorList>
    </citation>
    <scope>NUCLEOTIDE SEQUENCE [LARGE SCALE GENOMIC DNA]</scope>
    <source>
        <strain evidence="3">DSM 17132 / JCM 16389 / KACC 11308 / NBRC 106382 / 4M15</strain>
    </source>
</reference>